<feature type="domain" description="WW" evidence="9">
    <location>
        <begin position="309"/>
        <end position="342"/>
    </location>
</feature>
<dbReference type="InterPro" id="IPR008937">
    <property type="entry name" value="Ras-like_GEF"/>
</dbReference>
<dbReference type="GO" id="GO:0005886">
    <property type="term" value="C:plasma membrane"/>
    <property type="evidence" value="ECO:0007669"/>
    <property type="project" value="TreeGrafter"/>
</dbReference>
<dbReference type="CDD" id="cd00201">
    <property type="entry name" value="WW"/>
    <property type="match status" value="1"/>
</dbReference>
<dbReference type="InterPro" id="IPR036020">
    <property type="entry name" value="WW_dom_sf"/>
</dbReference>
<dbReference type="Pfam" id="PF00397">
    <property type="entry name" value="WW"/>
    <property type="match status" value="1"/>
</dbReference>
<dbReference type="CDD" id="cd00155">
    <property type="entry name" value="RasGEF"/>
    <property type="match status" value="1"/>
</dbReference>
<dbReference type="SUPFAM" id="SSF50044">
    <property type="entry name" value="SH3-domain"/>
    <property type="match status" value="1"/>
</dbReference>
<evidence type="ECO:0000259" key="10">
    <source>
        <dbReference type="PROSITE" id="PS50212"/>
    </source>
</evidence>
<dbReference type="InterPro" id="IPR001452">
    <property type="entry name" value="SH3_domain"/>
</dbReference>
<dbReference type="SMART" id="SM00456">
    <property type="entry name" value="WW"/>
    <property type="match status" value="2"/>
</dbReference>
<dbReference type="Pfam" id="PF00617">
    <property type="entry name" value="RasGEF"/>
    <property type="match status" value="1"/>
</dbReference>
<feature type="domain" description="N-terminal Ras-GEF" evidence="10">
    <location>
        <begin position="838"/>
        <end position="967"/>
    </location>
</feature>
<feature type="compositionally biased region" description="Low complexity" evidence="6">
    <location>
        <begin position="157"/>
        <end position="173"/>
    </location>
</feature>
<dbReference type="Pfam" id="PF00018">
    <property type="entry name" value="SH3_1"/>
    <property type="match status" value="1"/>
</dbReference>
<dbReference type="AlphaFoldDB" id="A0A1X2GED8"/>
<dbReference type="InterPro" id="IPR000651">
    <property type="entry name" value="Ras-like_Gua-exchang_fac_N"/>
</dbReference>
<feature type="coiled-coil region" evidence="5">
    <location>
        <begin position="706"/>
        <end position="737"/>
    </location>
</feature>
<dbReference type="InterPro" id="IPR056685">
    <property type="entry name" value="DUF7783"/>
</dbReference>
<feature type="region of interest" description="Disordered" evidence="6">
    <location>
        <begin position="352"/>
        <end position="377"/>
    </location>
</feature>
<dbReference type="InterPro" id="IPR023578">
    <property type="entry name" value="Ras_GEF_dom_sf"/>
</dbReference>
<dbReference type="GO" id="GO:0005085">
    <property type="term" value="F:guanyl-nucleotide exchange factor activity"/>
    <property type="evidence" value="ECO:0007669"/>
    <property type="project" value="UniProtKB-KW"/>
</dbReference>
<dbReference type="InterPro" id="IPR036028">
    <property type="entry name" value="SH3-like_dom_sf"/>
</dbReference>
<feature type="domain" description="Ras-GEF" evidence="8">
    <location>
        <begin position="1004"/>
        <end position="1242"/>
    </location>
</feature>
<comment type="caution">
    <text evidence="11">The sequence shown here is derived from an EMBL/GenBank/DDBJ whole genome shotgun (WGS) entry which is preliminary data.</text>
</comment>
<dbReference type="SMART" id="SM00229">
    <property type="entry name" value="RasGEFN"/>
    <property type="match status" value="1"/>
</dbReference>
<keyword evidence="2 3" id="KW-0344">Guanine-nucleotide releasing factor</keyword>
<dbReference type="InterPro" id="IPR019804">
    <property type="entry name" value="Ras_G-nucl-exch_fac_CS"/>
</dbReference>
<feature type="region of interest" description="Disordered" evidence="6">
    <location>
        <begin position="227"/>
        <end position="259"/>
    </location>
</feature>
<feature type="region of interest" description="Disordered" evidence="6">
    <location>
        <begin position="87"/>
        <end position="137"/>
    </location>
</feature>
<dbReference type="STRING" id="101127.A0A1X2GED8"/>
<dbReference type="CDD" id="cd06224">
    <property type="entry name" value="REM"/>
    <property type="match status" value="1"/>
</dbReference>
<dbReference type="InterPro" id="IPR001895">
    <property type="entry name" value="RASGEF_cat_dom"/>
</dbReference>
<evidence type="ECO:0000256" key="4">
    <source>
        <dbReference type="PROSITE-ProRule" id="PRU00192"/>
    </source>
</evidence>
<dbReference type="InterPro" id="IPR036964">
    <property type="entry name" value="RASGEF_cat_dom_sf"/>
</dbReference>
<dbReference type="Gene3D" id="1.20.870.10">
    <property type="entry name" value="Son of sevenless (SoS) protein Chain: S domain 1"/>
    <property type="match status" value="1"/>
</dbReference>
<dbReference type="Proteomes" id="UP000242146">
    <property type="component" value="Unassembled WGS sequence"/>
</dbReference>
<feature type="compositionally biased region" description="Polar residues" evidence="6">
    <location>
        <begin position="118"/>
        <end position="136"/>
    </location>
</feature>
<dbReference type="Gene3D" id="2.20.70.10">
    <property type="match status" value="2"/>
</dbReference>
<accession>A0A1X2GED8</accession>
<feature type="compositionally biased region" description="Pro residues" evidence="6">
    <location>
        <begin position="248"/>
        <end position="258"/>
    </location>
</feature>
<evidence type="ECO:0000259" key="9">
    <source>
        <dbReference type="PROSITE" id="PS50020"/>
    </source>
</evidence>
<feature type="compositionally biased region" description="Low complexity" evidence="6">
    <location>
        <begin position="87"/>
        <end position="110"/>
    </location>
</feature>
<dbReference type="PROSITE" id="PS00720">
    <property type="entry name" value="RASGEF"/>
    <property type="match status" value="1"/>
</dbReference>
<dbReference type="OrthoDB" id="546434at2759"/>
<evidence type="ECO:0000259" key="7">
    <source>
        <dbReference type="PROSITE" id="PS50002"/>
    </source>
</evidence>
<evidence type="ECO:0000256" key="3">
    <source>
        <dbReference type="PROSITE-ProRule" id="PRU00168"/>
    </source>
</evidence>
<reference evidence="11 12" key="1">
    <citation type="submission" date="2016-07" db="EMBL/GenBank/DDBJ databases">
        <title>Pervasive Adenine N6-methylation of Active Genes in Fungi.</title>
        <authorList>
            <consortium name="DOE Joint Genome Institute"/>
            <person name="Mondo S.J."/>
            <person name="Dannebaum R.O."/>
            <person name="Kuo R.C."/>
            <person name="Labutti K."/>
            <person name="Haridas S."/>
            <person name="Kuo A."/>
            <person name="Salamov A."/>
            <person name="Ahrendt S.R."/>
            <person name="Lipzen A."/>
            <person name="Sullivan W."/>
            <person name="Andreopoulos W.B."/>
            <person name="Clum A."/>
            <person name="Lindquist E."/>
            <person name="Daum C."/>
            <person name="Ramamoorthy G.K."/>
            <person name="Gryganskyi A."/>
            <person name="Culley D."/>
            <person name="Magnuson J.K."/>
            <person name="James T.Y."/>
            <person name="O'Malley M.A."/>
            <person name="Stajich J.E."/>
            <person name="Spatafora J.W."/>
            <person name="Visel A."/>
            <person name="Grigoriev I.V."/>
        </authorList>
    </citation>
    <scope>NUCLEOTIDE SEQUENCE [LARGE SCALE GENOMIC DNA]</scope>
    <source>
        <strain evidence="11 12">NRRL 3301</strain>
    </source>
</reference>
<keyword evidence="12" id="KW-1185">Reference proteome</keyword>
<proteinExistence type="predicted"/>
<evidence type="ECO:0000313" key="11">
    <source>
        <dbReference type="EMBL" id="ORX51204.1"/>
    </source>
</evidence>
<dbReference type="SMART" id="SM00326">
    <property type="entry name" value="SH3"/>
    <property type="match status" value="1"/>
</dbReference>
<gene>
    <name evidence="11" type="ORF">DM01DRAFT_1337269</name>
</gene>
<dbReference type="Gene3D" id="2.30.30.40">
    <property type="entry name" value="SH3 Domains"/>
    <property type="match status" value="1"/>
</dbReference>
<evidence type="ECO:0000256" key="2">
    <source>
        <dbReference type="ARBA" id="ARBA00022658"/>
    </source>
</evidence>
<dbReference type="Pfam" id="PF25006">
    <property type="entry name" value="DUF7783"/>
    <property type="match status" value="1"/>
</dbReference>
<organism evidence="11 12">
    <name type="scientific">Hesseltinella vesiculosa</name>
    <dbReference type="NCBI Taxonomy" id="101127"/>
    <lineage>
        <taxon>Eukaryota</taxon>
        <taxon>Fungi</taxon>
        <taxon>Fungi incertae sedis</taxon>
        <taxon>Mucoromycota</taxon>
        <taxon>Mucoromycotina</taxon>
        <taxon>Mucoromycetes</taxon>
        <taxon>Mucorales</taxon>
        <taxon>Cunninghamellaceae</taxon>
        <taxon>Hesseltinella</taxon>
    </lineage>
</organism>
<protein>
    <submittedName>
        <fullName evidence="11">Ras GEF</fullName>
    </submittedName>
</protein>
<dbReference type="SUPFAM" id="SSF48366">
    <property type="entry name" value="Ras GEF"/>
    <property type="match status" value="1"/>
</dbReference>
<dbReference type="PANTHER" id="PTHR23113">
    <property type="entry name" value="GUANINE NUCLEOTIDE EXCHANGE FACTOR"/>
    <property type="match status" value="1"/>
</dbReference>
<sequence>MTSVPEIICRVRAIYPFVSNERASLSFQPDDEIDVLTQLESGWWDGWCNGRRGWFPCNYVQVIQEGALDQVEDLELVEEEILFQARQPQQQPQQQQPIHQRQQQRVPSRQQQERYRQSLASQSSQPFSRSETSPPQQMDHRLSFLAYPQQQEDDWRTTTTTNSSHSSSYYHQRLQQQQNLMQQQLFNDDLSDASQDEQLPKGWSLIVTDDGRSSYYYNHLTGGMRFKHPNLEDDSDQEEYDSDEPSYHQPPPPRPPLPFEERRIINADDLRRFSIASSDEETAPAEMEGGFNVPSPIADQSHDDENAVQKVLAAWVQRETPQGRPYFCNLITQDTTWDKSDIDPLTGRLISARKPNDEASQHSNGRETPSTPTPMANQLTSELVNSDDNASSVSSEPIDTLSWASLSSDIATAIHQLNGVAQQGHRDKLLECTSAVVETIRLMLYASGSMEKDASQLQDPALREPRRAIMSSLSKLVLSSKMATESSGAQSPEAIVKVLRDAGDVLSAVRNFVTTCQQCQVRIVSVSPHLIDDPSPALLKKDHHHELASKSNSGDASLTLQKAKYPLNQDLVVSLRTHANQIYGSTDALSTSVAFLLTLYRPSLERQEPSPPPEADLLDPAYMLSPTPSPSHYEDTEEENNAKANVIHLFRSLSGHLSQVLSILEDIDIPAMDLIERQIPSLVSFRTDKQALYNGVGRLFGKVQQLTDQQNERQHAVQQIDQAVENVERAMESILADVGEMVLQRHAWLIRQGETGKAVSDDSTIASTLCEDSETQHGPLSFHVGVQQDETNASLIDRRGTLASLGKHRQPKPSPEDRSAADWFLGPDYKPEELLFSADGNVKGGTLAALVERLTMHDSFDTSYIATFLLTYRSYCGTEEFISLLQDRYNLQPPDGLTPEQLEVWTETKQKLVRLRVFNVLKNWLENYYDEEDEFILGRLEFFTNTVIRDASPFSADQLNRLIRKRKEADSNQAGLKKMVAKPFTAPLPILPKNIMDIKLLETDPLEMARQLSLLDFKMYHVIRPIECLNKAWSRDIVKGGAPVAINVIQSIDYCNRLTSWVTDSILSPEEAKKRVVLIKYWAQVAEKCRNMNNYNTCMAIISAFDNSAIGRLRKTWELVGGRTSQVLAQIRKLMGANRNFTEYREMIHSVNPPCIPFLGIYLQDLTFIEDGNHDFLRQSDNLINFAKRQKCAEVIQEIKQFQSPPYTFHEVPQLQDFIKSHLNANHDVESLYERSLLLEPREAINPT</sequence>
<feature type="compositionally biased region" description="Polar residues" evidence="6">
    <location>
        <begin position="361"/>
        <end position="377"/>
    </location>
</feature>
<evidence type="ECO:0000256" key="1">
    <source>
        <dbReference type="ARBA" id="ARBA00022443"/>
    </source>
</evidence>
<dbReference type="InterPro" id="IPR001202">
    <property type="entry name" value="WW_dom"/>
</dbReference>
<dbReference type="PROSITE" id="PS50009">
    <property type="entry name" value="RASGEF_CAT"/>
    <property type="match status" value="1"/>
</dbReference>
<evidence type="ECO:0000256" key="6">
    <source>
        <dbReference type="SAM" id="MobiDB-lite"/>
    </source>
</evidence>
<dbReference type="PANTHER" id="PTHR23113:SF368">
    <property type="entry name" value="CELL DIVISION CONTROL PROTEIN 25"/>
    <property type="match status" value="1"/>
</dbReference>
<evidence type="ECO:0000313" key="12">
    <source>
        <dbReference type="Proteomes" id="UP000242146"/>
    </source>
</evidence>
<dbReference type="PROSITE" id="PS50212">
    <property type="entry name" value="RASGEF_NTER"/>
    <property type="match status" value="1"/>
</dbReference>
<dbReference type="EMBL" id="MCGT01000021">
    <property type="protein sequence ID" value="ORX51204.1"/>
    <property type="molecule type" value="Genomic_DNA"/>
</dbReference>
<dbReference type="GO" id="GO:0007265">
    <property type="term" value="P:Ras protein signal transduction"/>
    <property type="evidence" value="ECO:0007669"/>
    <property type="project" value="TreeGrafter"/>
</dbReference>
<feature type="region of interest" description="Disordered" evidence="6">
    <location>
        <begin position="150"/>
        <end position="173"/>
    </location>
</feature>
<feature type="domain" description="WW" evidence="9">
    <location>
        <begin position="197"/>
        <end position="231"/>
    </location>
</feature>
<name>A0A1X2GED8_9FUNG</name>
<dbReference type="Gene3D" id="1.10.840.10">
    <property type="entry name" value="Ras guanine-nucleotide exchange factors catalytic domain"/>
    <property type="match status" value="1"/>
</dbReference>
<evidence type="ECO:0000259" key="8">
    <source>
        <dbReference type="PROSITE" id="PS50009"/>
    </source>
</evidence>
<dbReference type="PROSITE" id="PS50020">
    <property type="entry name" value="WW_DOMAIN_2"/>
    <property type="match status" value="2"/>
</dbReference>
<keyword evidence="1 4" id="KW-0728">SH3 domain</keyword>
<dbReference type="PROSITE" id="PS50002">
    <property type="entry name" value="SH3"/>
    <property type="match status" value="1"/>
</dbReference>
<evidence type="ECO:0000256" key="5">
    <source>
        <dbReference type="SAM" id="Coils"/>
    </source>
</evidence>
<dbReference type="SMART" id="SM00147">
    <property type="entry name" value="RasGEF"/>
    <property type="match status" value="1"/>
</dbReference>
<keyword evidence="5" id="KW-0175">Coiled coil</keyword>
<dbReference type="Pfam" id="PF00618">
    <property type="entry name" value="RasGEF_N"/>
    <property type="match status" value="1"/>
</dbReference>
<dbReference type="SUPFAM" id="SSF51045">
    <property type="entry name" value="WW domain"/>
    <property type="match status" value="2"/>
</dbReference>
<feature type="domain" description="SH3" evidence="7">
    <location>
        <begin position="6"/>
        <end position="65"/>
    </location>
</feature>
<feature type="compositionally biased region" description="Acidic residues" evidence="6">
    <location>
        <begin position="232"/>
        <end position="244"/>
    </location>
</feature>